<feature type="transmembrane region" description="Helical" evidence="1">
    <location>
        <begin position="12"/>
        <end position="30"/>
    </location>
</feature>
<sequence>MLVSLKENWLKVSLILIVLGLVIMVASYWASGDNTQLFEYHGVHDWFRTFYL</sequence>
<evidence type="ECO:0000256" key="1">
    <source>
        <dbReference type="SAM" id="Phobius"/>
    </source>
</evidence>
<proteinExistence type="predicted"/>
<accession>A0A0R1RXI7</accession>
<organism evidence="2 3">
    <name type="scientific">Latilactobacillus fuchuensis DSM 14340 = JCM 11249</name>
    <dbReference type="NCBI Taxonomy" id="1423747"/>
    <lineage>
        <taxon>Bacteria</taxon>
        <taxon>Bacillati</taxon>
        <taxon>Bacillota</taxon>
        <taxon>Bacilli</taxon>
        <taxon>Lactobacillales</taxon>
        <taxon>Lactobacillaceae</taxon>
        <taxon>Latilactobacillus</taxon>
    </lineage>
</organism>
<keyword evidence="1" id="KW-0812">Transmembrane</keyword>
<comment type="caution">
    <text evidence="2">The sequence shown here is derived from an EMBL/GenBank/DDBJ whole genome shotgun (WGS) entry which is preliminary data.</text>
</comment>
<dbReference type="RefSeq" id="WP_155833341.1">
    <property type="nucleotide sequence ID" value="NZ_AZEX01000018.1"/>
</dbReference>
<dbReference type="STRING" id="1423747.FC69_GL000755"/>
<name>A0A0R1RXI7_9LACO</name>
<dbReference type="PATRIC" id="fig|1423747.3.peg.770"/>
<dbReference type="AlphaFoldDB" id="A0A0R1RXI7"/>
<protein>
    <submittedName>
        <fullName evidence="2">Uncharacterized protein</fullName>
    </submittedName>
</protein>
<dbReference type="EMBL" id="AZEX01000018">
    <property type="protein sequence ID" value="KRL61537.1"/>
    <property type="molecule type" value="Genomic_DNA"/>
</dbReference>
<dbReference type="Proteomes" id="UP000051264">
    <property type="component" value="Unassembled WGS sequence"/>
</dbReference>
<evidence type="ECO:0000313" key="2">
    <source>
        <dbReference type="EMBL" id="KRL61537.1"/>
    </source>
</evidence>
<keyword evidence="1" id="KW-1133">Transmembrane helix</keyword>
<gene>
    <name evidence="2" type="ORF">FC69_GL000755</name>
</gene>
<evidence type="ECO:0000313" key="3">
    <source>
        <dbReference type="Proteomes" id="UP000051264"/>
    </source>
</evidence>
<reference evidence="2 3" key="1">
    <citation type="journal article" date="2015" name="Genome Announc.">
        <title>Expanding the biotechnology potential of lactobacilli through comparative genomics of 213 strains and associated genera.</title>
        <authorList>
            <person name="Sun Z."/>
            <person name="Harris H.M."/>
            <person name="McCann A."/>
            <person name="Guo C."/>
            <person name="Argimon S."/>
            <person name="Zhang W."/>
            <person name="Yang X."/>
            <person name="Jeffery I.B."/>
            <person name="Cooney J.C."/>
            <person name="Kagawa T.F."/>
            <person name="Liu W."/>
            <person name="Song Y."/>
            <person name="Salvetti E."/>
            <person name="Wrobel A."/>
            <person name="Rasinkangas P."/>
            <person name="Parkhill J."/>
            <person name="Rea M.C."/>
            <person name="O'Sullivan O."/>
            <person name="Ritari J."/>
            <person name="Douillard F.P."/>
            <person name="Paul Ross R."/>
            <person name="Yang R."/>
            <person name="Briner A.E."/>
            <person name="Felis G.E."/>
            <person name="de Vos W.M."/>
            <person name="Barrangou R."/>
            <person name="Klaenhammer T.R."/>
            <person name="Caufield P.W."/>
            <person name="Cui Y."/>
            <person name="Zhang H."/>
            <person name="O'Toole P.W."/>
        </authorList>
    </citation>
    <scope>NUCLEOTIDE SEQUENCE [LARGE SCALE GENOMIC DNA]</scope>
    <source>
        <strain evidence="2 3">DSM 14340</strain>
    </source>
</reference>
<dbReference type="eggNOG" id="ENOG5030ARR">
    <property type="taxonomic scope" value="Bacteria"/>
</dbReference>
<keyword evidence="1" id="KW-0472">Membrane</keyword>